<sequence>MEVKLRLEKARPEDAEAMLIVHRAAIRGTAAAYYDPDIIDAWAPLPLRPDHIDALARRIESGEEEAIVARGRGGVIVGFGSFVPGGRELRAIYVVPDHGRLGIGAALLRELEIRARKYGLSELIMDATLNAEAFYTRHGFTAVRRGESVLRGGRRMACIRMRKPLKR</sequence>
<name>A0ABW4Z0G2_9HYPH</name>
<dbReference type="PANTHER" id="PTHR43877:SF1">
    <property type="entry name" value="ACETYLTRANSFERASE"/>
    <property type="match status" value="1"/>
</dbReference>
<dbReference type="PANTHER" id="PTHR43877">
    <property type="entry name" value="AMINOALKYLPHOSPHONATE N-ACETYLTRANSFERASE-RELATED-RELATED"/>
    <property type="match status" value="1"/>
</dbReference>
<evidence type="ECO:0000256" key="1">
    <source>
        <dbReference type="ARBA" id="ARBA00022679"/>
    </source>
</evidence>
<gene>
    <name evidence="4" type="ORF">ACFSNC_17110</name>
</gene>
<reference evidence="5" key="1">
    <citation type="journal article" date="2019" name="Int. J. Syst. Evol. Microbiol.">
        <title>The Global Catalogue of Microorganisms (GCM) 10K type strain sequencing project: providing services to taxonomists for standard genome sequencing and annotation.</title>
        <authorList>
            <consortium name="The Broad Institute Genomics Platform"/>
            <consortium name="The Broad Institute Genome Sequencing Center for Infectious Disease"/>
            <person name="Wu L."/>
            <person name="Ma J."/>
        </authorList>
    </citation>
    <scope>NUCLEOTIDE SEQUENCE [LARGE SCALE GENOMIC DNA]</scope>
    <source>
        <strain evidence="5">CCM 7435</strain>
    </source>
</reference>
<dbReference type="SUPFAM" id="SSF55729">
    <property type="entry name" value="Acyl-CoA N-acyltransferases (Nat)"/>
    <property type="match status" value="1"/>
</dbReference>
<dbReference type="CDD" id="cd04301">
    <property type="entry name" value="NAT_SF"/>
    <property type="match status" value="1"/>
</dbReference>
<dbReference type="PROSITE" id="PS51186">
    <property type="entry name" value="GNAT"/>
    <property type="match status" value="1"/>
</dbReference>
<evidence type="ECO:0000313" key="4">
    <source>
        <dbReference type="EMBL" id="MFD2142130.1"/>
    </source>
</evidence>
<keyword evidence="5" id="KW-1185">Reference proteome</keyword>
<protein>
    <submittedName>
        <fullName evidence="4">GNAT family N-acetyltransferase</fullName>
        <ecNumber evidence="4">2.3.-.-</ecNumber>
    </submittedName>
</protein>
<dbReference type="Pfam" id="PF13673">
    <property type="entry name" value="Acetyltransf_10"/>
    <property type="match status" value="1"/>
</dbReference>
<dbReference type="InterPro" id="IPR050832">
    <property type="entry name" value="Bact_Acetyltransf"/>
</dbReference>
<dbReference type="Gene3D" id="3.40.630.30">
    <property type="match status" value="1"/>
</dbReference>
<evidence type="ECO:0000259" key="3">
    <source>
        <dbReference type="PROSITE" id="PS51186"/>
    </source>
</evidence>
<dbReference type="Proteomes" id="UP001597299">
    <property type="component" value="Unassembled WGS sequence"/>
</dbReference>
<keyword evidence="2 4" id="KW-0012">Acyltransferase</keyword>
<dbReference type="EC" id="2.3.-.-" evidence="4"/>
<proteinExistence type="predicted"/>
<dbReference type="InterPro" id="IPR000182">
    <property type="entry name" value="GNAT_dom"/>
</dbReference>
<keyword evidence="1 4" id="KW-0808">Transferase</keyword>
<dbReference type="EMBL" id="JBHUHD010000001">
    <property type="protein sequence ID" value="MFD2142130.1"/>
    <property type="molecule type" value="Genomic_DNA"/>
</dbReference>
<evidence type="ECO:0000313" key="5">
    <source>
        <dbReference type="Proteomes" id="UP001597299"/>
    </source>
</evidence>
<organism evidence="4 5">
    <name type="scientific">Ancylobacter oerskovii</name>
    <dbReference type="NCBI Taxonomy" id="459519"/>
    <lineage>
        <taxon>Bacteria</taxon>
        <taxon>Pseudomonadati</taxon>
        <taxon>Pseudomonadota</taxon>
        <taxon>Alphaproteobacteria</taxon>
        <taxon>Hyphomicrobiales</taxon>
        <taxon>Xanthobacteraceae</taxon>
        <taxon>Ancylobacter</taxon>
    </lineage>
</organism>
<feature type="domain" description="N-acetyltransferase" evidence="3">
    <location>
        <begin position="5"/>
        <end position="166"/>
    </location>
</feature>
<evidence type="ECO:0000256" key="2">
    <source>
        <dbReference type="ARBA" id="ARBA00023315"/>
    </source>
</evidence>
<dbReference type="InterPro" id="IPR016181">
    <property type="entry name" value="Acyl_CoA_acyltransferase"/>
</dbReference>
<dbReference type="RefSeq" id="WP_213351476.1">
    <property type="nucleotide sequence ID" value="NZ_JAHBGB010000006.1"/>
</dbReference>
<accession>A0ABW4Z0G2</accession>
<dbReference type="GO" id="GO:0016746">
    <property type="term" value="F:acyltransferase activity"/>
    <property type="evidence" value="ECO:0007669"/>
    <property type="project" value="UniProtKB-KW"/>
</dbReference>
<comment type="caution">
    <text evidence="4">The sequence shown here is derived from an EMBL/GenBank/DDBJ whole genome shotgun (WGS) entry which is preliminary data.</text>
</comment>